<name>A0A170PJE3_9CHLR</name>
<dbReference type="EC" id="3.6.1.66" evidence="10"/>
<evidence type="ECO:0000256" key="7">
    <source>
        <dbReference type="ARBA" id="ARBA00023080"/>
    </source>
</evidence>
<evidence type="ECO:0000256" key="1">
    <source>
        <dbReference type="ARBA" id="ARBA00008023"/>
    </source>
</evidence>
<dbReference type="GO" id="GO:0035870">
    <property type="term" value="F:dITP diphosphatase activity"/>
    <property type="evidence" value="ECO:0007669"/>
    <property type="project" value="UniProtKB-UniRule"/>
</dbReference>
<dbReference type="GO" id="GO:0036220">
    <property type="term" value="F:ITP diphosphatase activity"/>
    <property type="evidence" value="ECO:0007669"/>
    <property type="project" value="UniProtKB-UniRule"/>
</dbReference>
<keyword evidence="7 10" id="KW-0546">Nucleotide metabolism</keyword>
<dbReference type="PANTHER" id="PTHR11067">
    <property type="entry name" value="INOSINE TRIPHOSPHATE PYROPHOSPHATASE/HAM1 PROTEIN"/>
    <property type="match status" value="1"/>
</dbReference>
<comment type="similarity">
    <text evidence="1 10 11">Belongs to the HAM1 NTPase family.</text>
</comment>
<dbReference type="HAMAP" id="MF_01405">
    <property type="entry name" value="Non_canon_purine_NTPase"/>
    <property type="match status" value="1"/>
</dbReference>
<dbReference type="InterPro" id="IPR029001">
    <property type="entry name" value="ITPase-like_fam"/>
</dbReference>
<evidence type="ECO:0000256" key="11">
    <source>
        <dbReference type="RuleBase" id="RU003781"/>
    </source>
</evidence>
<protein>
    <recommendedName>
        <fullName evidence="10">dITP/XTP pyrophosphatase</fullName>
        <ecNumber evidence="10">3.6.1.66</ecNumber>
    </recommendedName>
    <alternativeName>
        <fullName evidence="10">Non-canonical purine NTP pyrophosphatase</fullName>
    </alternativeName>
    <alternativeName>
        <fullName evidence="10">Non-standard purine NTP pyrophosphatase</fullName>
    </alternativeName>
    <alternativeName>
        <fullName evidence="10">Nucleoside-triphosphate diphosphatase</fullName>
    </alternativeName>
    <alternativeName>
        <fullName evidence="10">Nucleoside-triphosphate pyrophosphatase</fullName>
        <shortName evidence="10">NTPase</shortName>
    </alternativeName>
</protein>
<dbReference type="GO" id="GO:0009117">
    <property type="term" value="P:nucleotide metabolic process"/>
    <property type="evidence" value="ECO:0007669"/>
    <property type="project" value="UniProtKB-KW"/>
</dbReference>
<feature type="active site" description="Proton acceptor" evidence="10">
    <location>
        <position position="75"/>
    </location>
</feature>
<keyword evidence="5 10" id="KW-0378">Hydrolase</keyword>
<keyword evidence="4 10" id="KW-0547">Nucleotide-binding</keyword>
<dbReference type="RefSeq" id="WP_095044686.1">
    <property type="nucleotide sequence ID" value="NZ_LN890655.1"/>
</dbReference>
<dbReference type="InterPro" id="IPR020922">
    <property type="entry name" value="dITP/XTP_pyrophosphatase"/>
</dbReference>
<dbReference type="InterPro" id="IPR002637">
    <property type="entry name" value="RdgB/HAM1"/>
</dbReference>
<comment type="cofactor">
    <cofactor evidence="10">
        <name>Mg(2+)</name>
        <dbReference type="ChEBI" id="CHEBI:18420"/>
    </cofactor>
    <text evidence="10">Binds 1 Mg(2+) ion per subunit.</text>
</comment>
<dbReference type="AlphaFoldDB" id="A0A170PJE3"/>
<feature type="binding site" evidence="10">
    <location>
        <position position="75"/>
    </location>
    <ligand>
        <name>Mg(2+)</name>
        <dbReference type="ChEBI" id="CHEBI:18420"/>
    </ligand>
</feature>
<dbReference type="KEGG" id="pbf:CFX0092_A3599"/>
<sequence>MVKHGARRLLVATHNQGKVVEYADILGDTGLDWLTLVEAGITDDVAETGATFLDNAILKAVAYARLSKLLTLADDSGLAVDALGGRPGVLTARYGGPGLSAAERYGLLLRELGDTPDAQRTARFHCVVALAAPDGTILGTADGVCEGRIARAPAGEGGFGYDPVFYLPERGLTMAQLPADEKHRLSHRGRAARAIQPLLSRTLTNLT</sequence>
<evidence type="ECO:0000256" key="2">
    <source>
        <dbReference type="ARBA" id="ARBA00011738"/>
    </source>
</evidence>
<evidence type="ECO:0000313" key="13">
    <source>
        <dbReference type="Proteomes" id="UP000215027"/>
    </source>
</evidence>
<keyword evidence="13" id="KW-1185">Reference proteome</keyword>
<feature type="binding site" evidence="10">
    <location>
        <position position="182"/>
    </location>
    <ligand>
        <name>substrate</name>
    </ligand>
</feature>
<dbReference type="GO" id="GO:0009146">
    <property type="term" value="P:purine nucleoside triphosphate catabolic process"/>
    <property type="evidence" value="ECO:0007669"/>
    <property type="project" value="UniProtKB-UniRule"/>
</dbReference>
<evidence type="ECO:0000256" key="6">
    <source>
        <dbReference type="ARBA" id="ARBA00022842"/>
    </source>
</evidence>
<dbReference type="GO" id="GO:0005829">
    <property type="term" value="C:cytosol"/>
    <property type="evidence" value="ECO:0007669"/>
    <property type="project" value="TreeGrafter"/>
</dbReference>
<dbReference type="EMBL" id="LN890655">
    <property type="protein sequence ID" value="CUS05477.2"/>
    <property type="molecule type" value="Genomic_DNA"/>
</dbReference>
<comment type="catalytic activity">
    <reaction evidence="10">
        <text>ITP + H2O = IMP + diphosphate + H(+)</text>
        <dbReference type="Rhea" id="RHEA:29399"/>
        <dbReference type="ChEBI" id="CHEBI:15377"/>
        <dbReference type="ChEBI" id="CHEBI:15378"/>
        <dbReference type="ChEBI" id="CHEBI:33019"/>
        <dbReference type="ChEBI" id="CHEBI:58053"/>
        <dbReference type="ChEBI" id="CHEBI:61402"/>
        <dbReference type="EC" id="3.6.1.66"/>
    </reaction>
</comment>
<evidence type="ECO:0000256" key="9">
    <source>
        <dbReference type="ARBA" id="ARBA00052017"/>
    </source>
</evidence>
<dbReference type="Gene3D" id="3.90.950.10">
    <property type="match status" value="1"/>
</dbReference>
<keyword evidence="3 10" id="KW-0479">Metal-binding</keyword>
<dbReference type="CDD" id="cd00515">
    <property type="entry name" value="HAM1"/>
    <property type="match status" value="1"/>
</dbReference>
<dbReference type="GO" id="GO:0017111">
    <property type="term" value="F:ribonucleoside triphosphate phosphatase activity"/>
    <property type="evidence" value="ECO:0007669"/>
    <property type="project" value="InterPro"/>
</dbReference>
<evidence type="ECO:0000256" key="4">
    <source>
        <dbReference type="ARBA" id="ARBA00022741"/>
    </source>
</evidence>
<evidence type="ECO:0000256" key="10">
    <source>
        <dbReference type="HAMAP-Rule" id="MF_01405"/>
    </source>
</evidence>
<proteinExistence type="inferred from homology"/>
<gene>
    <name evidence="12" type="ORF">CFX0092_A3599</name>
</gene>
<dbReference type="NCBIfam" id="TIGR00042">
    <property type="entry name" value="RdgB/HAM1 family non-canonical purine NTP pyrophosphatase"/>
    <property type="match status" value="1"/>
</dbReference>
<evidence type="ECO:0000256" key="8">
    <source>
        <dbReference type="ARBA" id="ARBA00051875"/>
    </source>
</evidence>
<comment type="caution">
    <text evidence="10">Lacks conserved residue(s) required for the propagation of feature annotation.</text>
</comment>
<organism evidence="12 13">
    <name type="scientific">Candidatus Promineifilum breve</name>
    <dbReference type="NCBI Taxonomy" id="1806508"/>
    <lineage>
        <taxon>Bacteria</taxon>
        <taxon>Bacillati</taxon>
        <taxon>Chloroflexota</taxon>
        <taxon>Ardenticatenia</taxon>
        <taxon>Candidatus Promineifilales</taxon>
        <taxon>Candidatus Promineifilaceae</taxon>
        <taxon>Candidatus Promineifilum</taxon>
    </lineage>
</organism>
<evidence type="ECO:0000256" key="3">
    <source>
        <dbReference type="ARBA" id="ARBA00022723"/>
    </source>
</evidence>
<evidence type="ECO:0000256" key="5">
    <source>
        <dbReference type="ARBA" id="ARBA00022801"/>
    </source>
</evidence>
<accession>A0A170PJE3</accession>
<dbReference type="GO" id="GO:0036222">
    <property type="term" value="F:XTP diphosphatase activity"/>
    <property type="evidence" value="ECO:0007669"/>
    <property type="project" value="UniProtKB-UniRule"/>
</dbReference>
<feature type="binding site" evidence="10">
    <location>
        <begin position="13"/>
        <end position="18"/>
    </location>
    <ligand>
        <name>substrate</name>
    </ligand>
</feature>
<dbReference type="Proteomes" id="UP000215027">
    <property type="component" value="Chromosome I"/>
</dbReference>
<dbReference type="OrthoDB" id="9807456at2"/>
<comment type="catalytic activity">
    <reaction evidence="9 10">
        <text>XTP + H2O = XMP + diphosphate + H(+)</text>
        <dbReference type="Rhea" id="RHEA:28610"/>
        <dbReference type="ChEBI" id="CHEBI:15377"/>
        <dbReference type="ChEBI" id="CHEBI:15378"/>
        <dbReference type="ChEBI" id="CHEBI:33019"/>
        <dbReference type="ChEBI" id="CHEBI:57464"/>
        <dbReference type="ChEBI" id="CHEBI:61314"/>
        <dbReference type="EC" id="3.6.1.66"/>
    </reaction>
</comment>
<feature type="binding site" evidence="10">
    <location>
        <position position="76"/>
    </location>
    <ligand>
        <name>substrate</name>
    </ligand>
</feature>
<reference evidence="12" key="1">
    <citation type="submission" date="2016-01" db="EMBL/GenBank/DDBJ databases">
        <authorList>
            <person name="Mcilroy J.S."/>
            <person name="Karst M S."/>
            <person name="Albertsen M."/>
        </authorList>
    </citation>
    <scope>NUCLEOTIDE SEQUENCE</scope>
    <source>
        <strain evidence="12">Cfx-K</strain>
    </source>
</reference>
<comment type="subunit">
    <text evidence="2 10">Homodimer.</text>
</comment>
<dbReference type="GO" id="GO:0046872">
    <property type="term" value="F:metal ion binding"/>
    <property type="evidence" value="ECO:0007669"/>
    <property type="project" value="UniProtKB-KW"/>
</dbReference>
<feature type="binding site" evidence="10">
    <location>
        <begin position="187"/>
        <end position="188"/>
    </location>
    <ligand>
        <name>substrate</name>
    </ligand>
</feature>
<keyword evidence="6 10" id="KW-0460">Magnesium</keyword>
<dbReference type="GO" id="GO:0000166">
    <property type="term" value="F:nucleotide binding"/>
    <property type="evidence" value="ECO:0007669"/>
    <property type="project" value="UniProtKB-KW"/>
</dbReference>
<dbReference type="PANTHER" id="PTHR11067:SF9">
    <property type="entry name" value="INOSINE TRIPHOSPHATE PYROPHOSPHATASE"/>
    <property type="match status" value="1"/>
</dbReference>
<dbReference type="FunFam" id="3.90.950.10:FF:000001">
    <property type="entry name" value="dITP/XTP pyrophosphatase"/>
    <property type="match status" value="1"/>
</dbReference>
<evidence type="ECO:0000313" key="12">
    <source>
        <dbReference type="EMBL" id="CUS05477.2"/>
    </source>
</evidence>
<comment type="function">
    <text evidence="10">Pyrophosphatase that catalyzes the hydrolysis of nucleoside triphosphates to their monophosphate derivatives, with a high preference for the non-canonical purine nucleotides XTP (xanthosine triphosphate), dITP (deoxyinosine triphosphate) and ITP. Seems to function as a house-cleaning enzyme that removes non-canonical purine nucleotides from the nucleotide pool, thus preventing their incorporation into DNA/RNA and avoiding chromosomal lesions.</text>
</comment>
<comment type="catalytic activity">
    <reaction evidence="8 10">
        <text>dITP + H2O = dIMP + diphosphate + H(+)</text>
        <dbReference type="Rhea" id="RHEA:28342"/>
        <dbReference type="ChEBI" id="CHEBI:15377"/>
        <dbReference type="ChEBI" id="CHEBI:15378"/>
        <dbReference type="ChEBI" id="CHEBI:33019"/>
        <dbReference type="ChEBI" id="CHEBI:61194"/>
        <dbReference type="ChEBI" id="CHEBI:61382"/>
        <dbReference type="EC" id="3.6.1.66"/>
    </reaction>
</comment>
<dbReference type="SUPFAM" id="SSF52972">
    <property type="entry name" value="ITPase-like"/>
    <property type="match status" value="1"/>
</dbReference>
<dbReference type="Pfam" id="PF01725">
    <property type="entry name" value="Ham1p_like"/>
    <property type="match status" value="1"/>
</dbReference>
<feature type="binding site" evidence="10">
    <location>
        <begin position="159"/>
        <end position="162"/>
    </location>
    <ligand>
        <name>substrate</name>
    </ligand>
</feature>